<feature type="chain" id="PRO_5026653899" evidence="1">
    <location>
        <begin position="20"/>
        <end position="159"/>
    </location>
</feature>
<protein>
    <submittedName>
        <fullName evidence="2">Uncharacterized protein</fullName>
    </submittedName>
</protein>
<feature type="signal peptide" evidence="1">
    <location>
        <begin position="1"/>
        <end position="19"/>
    </location>
</feature>
<dbReference type="EMBL" id="WXXP01000015">
    <property type="protein sequence ID" value="NEK53588.1"/>
    <property type="molecule type" value="Genomic_DNA"/>
</dbReference>
<dbReference type="RefSeq" id="WP_164000239.1">
    <property type="nucleotide sequence ID" value="NZ_JARXWA010000007.1"/>
</dbReference>
<sequence>MRRRTTFTAIMLLAFTASAADFRPYANGRFGYAVELPADFKTVLTPENGDGVGLESVDGLAKLSVWGNYLTEGGFSQESDLRRKFEADEGWKFAYEKRGASWASFSGTKGDRIIYMRQIALCDHAVGNFTLEYPATQQKRYGPVVDRMAKTLKAPEHCE</sequence>
<evidence type="ECO:0000256" key="1">
    <source>
        <dbReference type="SAM" id="SignalP"/>
    </source>
</evidence>
<proteinExistence type="predicted"/>
<dbReference type="Proteomes" id="UP000471409">
    <property type="component" value="Unassembled WGS sequence"/>
</dbReference>
<name>A0A6P0DKK9_RHILE</name>
<reference evidence="2 3" key="1">
    <citation type="submission" date="2020-01" db="EMBL/GenBank/DDBJ databases">
        <title>Rhizobium genotypes associated with high levels of biological nitrogen fixation by grain legumes in a temperate-maritime cropping system.</title>
        <authorList>
            <person name="Maluk M."/>
            <person name="Francesc Ferrando Molina F."/>
            <person name="Lopez Del Egido L."/>
            <person name="Lafos M."/>
            <person name="Langarica-Fuentes A."/>
            <person name="Gebre Yohannes G."/>
            <person name="Young M.W."/>
            <person name="Martin P."/>
            <person name="Gantlett R."/>
            <person name="Kenicer G."/>
            <person name="Hawes C."/>
            <person name="Begg G.S."/>
            <person name="Quilliam R.S."/>
            <person name="Squire G.R."/>
            <person name="Poole P.S."/>
            <person name="Young P.W."/>
            <person name="Iannetta P.M."/>
            <person name="James E.K."/>
        </authorList>
    </citation>
    <scope>NUCLEOTIDE SEQUENCE [LARGE SCALE GENOMIC DNA]</scope>
    <source>
        <strain evidence="2 3">JHI944</strain>
    </source>
</reference>
<gene>
    <name evidence="2" type="ORF">GUK36_29720</name>
</gene>
<organism evidence="2 3">
    <name type="scientific">Rhizobium leguminosarum</name>
    <dbReference type="NCBI Taxonomy" id="384"/>
    <lineage>
        <taxon>Bacteria</taxon>
        <taxon>Pseudomonadati</taxon>
        <taxon>Pseudomonadota</taxon>
        <taxon>Alphaproteobacteria</taxon>
        <taxon>Hyphomicrobiales</taxon>
        <taxon>Rhizobiaceae</taxon>
        <taxon>Rhizobium/Agrobacterium group</taxon>
        <taxon>Rhizobium</taxon>
    </lineage>
</organism>
<comment type="caution">
    <text evidence="2">The sequence shown here is derived from an EMBL/GenBank/DDBJ whole genome shotgun (WGS) entry which is preliminary data.</text>
</comment>
<evidence type="ECO:0000313" key="3">
    <source>
        <dbReference type="Proteomes" id="UP000471409"/>
    </source>
</evidence>
<evidence type="ECO:0000313" key="2">
    <source>
        <dbReference type="EMBL" id="NEK53588.1"/>
    </source>
</evidence>
<dbReference type="AlphaFoldDB" id="A0A6P0DKK9"/>
<accession>A0A6P0DKK9</accession>
<keyword evidence="1" id="KW-0732">Signal</keyword>